<reference evidence="9 10" key="1">
    <citation type="submission" date="2018-05" db="EMBL/GenBank/DDBJ databases">
        <title>Acuticoccus sediminis sp. nov., isolated from deep-sea sediment of Indian Ocean.</title>
        <authorList>
            <person name="Liu X."/>
            <person name="Lai Q."/>
            <person name="Du Y."/>
            <person name="Sun F."/>
            <person name="Zhang X."/>
            <person name="Wang S."/>
            <person name="Shao Z."/>
        </authorList>
    </citation>
    <scope>NUCLEOTIDE SEQUENCE [LARGE SCALE GENOMIC DNA]</scope>
    <source>
        <strain evidence="9 10">PTG4-2</strain>
    </source>
</reference>
<comment type="similarity">
    <text evidence="7">Belongs to the transferase hexapeptide repeat family. LpxD subfamily.</text>
</comment>
<dbReference type="Pfam" id="PF04613">
    <property type="entry name" value="LpxD"/>
    <property type="match status" value="1"/>
</dbReference>
<dbReference type="EC" id="2.3.1.191" evidence="7"/>
<evidence type="ECO:0000256" key="4">
    <source>
        <dbReference type="ARBA" id="ARBA00022737"/>
    </source>
</evidence>
<evidence type="ECO:0000256" key="5">
    <source>
        <dbReference type="ARBA" id="ARBA00023098"/>
    </source>
</evidence>
<dbReference type="Gene3D" id="3.40.1390.10">
    <property type="entry name" value="MurE/MurF, N-terminal domain"/>
    <property type="match status" value="1"/>
</dbReference>
<keyword evidence="10" id="KW-1185">Reference proteome</keyword>
<dbReference type="NCBIfam" id="NF002060">
    <property type="entry name" value="PRK00892.1"/>
    <property type="match status" value="1"/>
</dbReference>
<dbReference type="AlphaFoldDB" id="A0A8B2NRS9"/>
<evidence type="ECO:0000256" key="1">
    <source>
        <dbReference type="ARBA" id="ARBA00022516"/>
    </source>
</evidence>
<comment type="function">
    <text evidence="7">Catalyzes the N-acylation of UDP-3-O-acylglucosamine using 3-hydroxyacyl-ACP as the acyl donor. Is involved in the biosynthesis of lipid A, a phosphorylated glycolipid that anchors the lipopolysaccharide to the outer membrane of the cell.</text>
</comment>
<dbReference type="GO" id="GO:0016410">
    <property type="term" value="F:N-acyltransferase activity"/>
    <property type="evidence" value="ECO:0007669"/>
    <property type="project" value="InterPro"/>
</dbReference>
<keyword evidence="3 7" id="KW-0808">Transferase</keyword>
<dbReference type="GO" id="GO:0103118">
    <property type="term" value="F:UDP-3-O-[(3R)-3-hydroxyacyl]-glucosamine N-acyltransferase activity"/>
    <property type="evidence" value="ECO:0007669"/>
    <property type="project" value="UniProtKB-EC"/>
</dbReference>
<dbReference type="NCBIfam" id="TIGR01853">
    <property type="entry name" value="lipid_A_lpxD"/>
    <property type="match status" value="1"/>
</dbReference>
<evidence type="ECO:0000256" key="6">
    <source>
        <dbReference type="ARBA" id="ARBA00023315"/>
    </source>
</evidence>
<organism evidence="9 10">
    <name type="scientific">Acuticoccus sediminis</name>
    <dbReference type="NCBI Taxonomy" id="2184697"/>
    <lineage>
        <taxon>Bacteria</taxon>
        <taxon>Pseudomonadati</taxon>
        <taxon>Pseudomonadota</taxon>
        <taxon>Alphaproteobacteria</taxon>
        <taxon>Hyphomicrobiales</taxon>
        <taxon>Amorphaceae</taxon>
        <taxon>Acuticoccus</taxon>
    </lineage>
</organism>
<dbReference type="HAMAP" id="MF_00523">
    <property type="entry name" value="LpxD"/>
    <property type="match status" value="1"/>
</dbReference>
<sequence length="348" mass="36293">MNRFFPPAEPQQLGHVADAVGATVDASARERIMSDVMPLDSAGPEHISFVRDAKRRKDLETTKAGAVFIDERFLPVVPEGCVPLVTKHASNAFGLAAGMFHPSAMRPRPLTSRSGGEIAATAIIEDPESLEANVIVEAYAVISRGVEIGRGSVIGPNVVIGPGCSIGRNSVIGANTTIQCAHIGDRVIIHPGCRIGQDGFGLARTPDGYRKVPQVGAVVIQDDVEIGANSCIDRGSRRDTVIGKGTKVDNLVQIAHNVVTGCHCVIAGTSGIAGSVTLGDYVTLGGGVGIRDGVTIGTGAQIAGHSAVSENVPENATWGGTPAMDAMEWLKERRALLRLIRNATTSNS</sequence>
<dbReference type="PANTHER" id="PTHR43378:SF2">
    <property type="entry name" value="UDP-3-O-ACYLGLUCOSAMINE N-ACYLTRANSFERASE 1, MITOCHONDRIAL-RELATED"/>
    <property type="match status" value="1"/>
</dbReference>
<dbReference type="InterPro" id="IPR011004">
    <property type="entry name" value="Trimer_LpxA-like_sf"/>
</dbReference>
<comment type="caution">
    <text evidence="9">The sequence shown here is derived from an EMBL/GenBank/DDBJ whole genome shotgun (WGS) entry which is preliminary data.</text>
</comment>
<comment type="catalytic activity">
    <reaction evidence="7">
        <text>a UDP-3-O-[(3R)-3-hydroxyacyl]-alpha-D-glucosamine + a (3R)-hydroxyacyl-[ACP] = a UDP-2-N,3-O-bis[(3R)-3-hydroxyacyl]-alpha-D-glucosamine + holo-[ACP] + H(+)</text>
        <dbReference type="Rhea" id="RHEA:53836"/>
        <dbReference type="Rhea" id="RHEA-COMP:9685"/>
        <dbReference type="Rhea" id="RHEA-COMP:9945"/>
        <dbReference type="ChEBI" id="CHEBI:15378"/>
        <dbReference type="ChEBI" id="CHEBI:64479"/>
        <dbReference type="ChEBI" id="CHEBI:78827"/>
        <dbReference type="ChEBI" id="CHEBI:137740"/>
        <dbReference type="ChEBI" id="CHEBI:137748"/>
        <dbReference type="EC" id="2.3.1.191"/>
    </reaction>
</comment>
<evidence type="ECO:0000256" key="2">
    <source>
        <dbReference type="ARBA" id="ARBA00022556"/>
    </source>
</evidence>
<dbReference type="Gene3D" id="2.160.10.10">
    <property type="entry name" value="Hexapeptide repeat proteins"/>
    <property type="match status" value="1"/>
</dbReference>
<dbReference type="InterPro" id="IPR007691">
    <property type="entry name" value="LpxD"/>
</dbReference>
<dbReference type="OrthoDB" id="9784739at2"/>
<feature type="domain" description="UDP-3-O-[3-hydroxymyristoyl] glucosamine N-acyltransferase non-repeat region" evidence="8">
    <location>
        <begin position="34"/>
        <end position="96"/>
    </location>
</feature>
<keyword evidence="5 7" id="KW-0443">Lipid metabolism</keyword>
<accession>A0A8B2NRS9</accession>
<keyword evidence="1 7" id="KW-0444">Lipid biosynthesis</keyword>
<evidence type="ECO:0000259" key="8">
    <source>
        <dbReference type="Pfam" id="PF04613"/>
    </source>
</evidence>
<dbReference type="Proteomes" id="UP000249590">
    <property type="component" value="Unassembled WGS sequence"/>
</dbReference>
<dbReference type="UniPathway" id="UPA00973"/>
<dbReference type="InterPro" id="IPR020573">
    <property type="entry name" value="UDP_GlcNAc_AcTrfase_non-rep"/>
</dbReference>
<keyword evidence="6 7" id="KW-0012">Acyltransferase</keyword>
<evidence type="ECO:0000313" key="9">
    <source>
        <dbReference type="EMBL" id="RAH99813.1"/>
    </source>
</evidence>
<dbReference type="CDD" id="cd03352">
    <property type="entry name" value="LbH_LpxD"/>
    <property type="match status" value="1"/>
</dbReference>
<dbReference type="InterPro" id="IPR001451">
    <property type="entry name" value="Hexapep"/>
</dbReference>
<name>A0A8B2NRS9_9HYPH</name>
<keyword evidence="2 7" id="KW-0441">Lipid A biosynthesis</keyword>
<comment type="subunit">
    <text evidence="7">Homotrimer.</text>
</comment>
<gene>
    <name evidence="7 9" type="primary">lpxD</name>
    <name evidence="9" type="ORF">DLJ53_18820</name>
</gene>
<dbReference type="SUPFAM" id="SSF51161">
    <property type="entry name" value="Trimeric LpxA-like enzymes"/>
    <property type="match status" value="1"/>
</dbReference>
<dbReference type="RefSeq" id="WP_111348102.1">
    <property type="nucleotide sequence ID" value="NZ_QHHQ01000004.1"/>
</dbReference>
<evidence type="ECO:0000256" key="7">
    <source>
        <dbReference type="HAMAP-Rule" id="MF_00523"/>
    </source>
</evidence>
<keyword evidence="4 7" id="KW-0677">Repeat</keyword>
<dbReference type="InterPro" id="IPR018357">
    <property type="entry name" value="Hexapep_transf_CS"/>
</dbReference>
<comment type="pathway">
    <text evidence="7">Bacterial outer membrane biogenesis; LPS lipid A biosynthesis.</text>
</comment>
<dbReference type="GO" id="GO:0009245">
    <property type="term" value="P:lipid A biosynthetic process"/>
    <property type="evidence" value="ECO:0007669"/>
    <property type="project" value="UniProtKB-UniRule"/>
</dbReference>
<dbReference type="PANTHER" id="PTHR43378">
    <property type="entry name" value="UDP-3-O-ACYLGLUCOSAMINE N-ACYLTRANSFERASE"/>
    <property type="match status" value="1"/>
</dbReference>
<evidence type="ECO:0000256" key="3">
    <source>
        <dbReference type="ARBA" id="ARBA00022679"/>
    </source>
</evidence>
<dbReference type="EMBL" id="QHHQ01000004">
    <property type="protein sequence ID" value="RAH99813.1"/>
    <property type="molecule type" value="Genomic_DNA"/>
</dbReference>
<protein>
    <recommendedName>
        <fullName evidence="7">UDP-3-O-acylglucosamine N-acyltransferase</fullName>
        <ecNumber evidence="7">2.3.1.191</ecNumber>
    </recommendedName>
</protein>
<dbReference type="PROSITE" id="PS00101">
    <property type="entry name" value="HEXAPEP_TRANSFERASES"/>
    <property type="match status" value="1"/>
</dbReference>
<dbReference type="Pfam" id="PF00132">
    <property type="entry name" value="Hexapep"/>
    <property type="match status" value="1"/>
</dbReference>
<dbReference type="GO" id="GO:0016020">
    <property type="term" value="C:membrane"/>
    <property type="evidence" value="ECO:0007669"/>
    <property type="project" value="GOC"/>
</dbReference>
<feature type="active site" description="Proton acceptor" evidence="7">
    <location>
        <position position="256"/>
    </location>
</feature>
<proteinExistence type="inferred from homology"/>
<evidence type="ECO:0000313" key="10">
    <source>
        <dbReference type="Proteomes" id="UP000249590"/>
    </source>
</evidence>